<dbReference type="EMBL" id="CAJMWT010003548">
    <property type="protein sequence ID" value="CAE6473950.1"/>
    <property type="molecule type" value="Genomic_DNA"/>
</dbReference>
<proteinExistence type="predicted"/>
<accession>A0A8H3C3E2</accession>
<evidence type="ECO:0000313" key="1">
    <source>
        <dbReference type="EMBL" id="CAE6473950.1"/>
    </source>
</evidence>
<comment type="caution">
    <text evidence="1">The sequence shown here is derived from an EMBL/GenBank/DDBJ whole genome shotgun (WGS) entry which is preliminary data.</text>
</comment>
<gene>
    <name evidence="1" type="ORF">RDB_LOCUS109951</name>
</gene>
<dbReference type="AlphaFoldDB" id="A0A8H3C3E2"/>
<protein>
    <submittedName>
        <fullName evidence="1">Uncharacterized protein</fullName>
    </submittedName>
</protein>
<organism evidence="1 2">
    <name type="scientific">Rhizoctonia solani</name>
    <dbReference type="NCBI Taxonomy" id="456999"/>
    <lineage>
        <taxon>Eukaryota</taxon>
        <taxon>Fungi</taxon>
        <taxon>Dikarya</taxon>
        <taxon>Basidiomycota</taxon>
        <taxon>Agaricomycotina</taxon>
        <taxon>Agaricomycetes</taxon>
        <taxon>Cantharellales</taxon>
        <taxon>Ceratobasidiaceae</taxon>
        <taxon>Rhizoctonia</taxon>
    </lineage>
</organism>
<dbReference type="SUPFAM" id="SSF53335">
    <property type="entry name" value="S-adenosyl-L-methionine-dependent methyltransferases"/>
    <property type="match status" value="1"/>
</dbReference>
<dbReference type="Gene3D" id="3.40.50.12760">
    <property type="match status" value="1"/>
</dbReference>
<evidence type="ECO:0000313" key="2">
    <source>
        <dbReference type="Proteomes" id="UP000663843"/>
    </source>
</evidence>
<sequence length="333" mass="37417">MSHYSSTPAPDAAAEAESKWLTEALLGRSDCDIFRQLDGLRRYIRSVGVTPSFRSPPIGCDVPCAPIDGSSSRFGPPARFRTAHGFVPRHRVRVTSIFHMIGPLIKIFGICRSDSDGFARYILEHTPARGVAIVPPAAEGGTGWAIPPSDRFEFHELDVTRYLQSDPTSRALPFSRTSFDFIILDADYSCPRTLVAHLLLALCCLVEGGTILLHLPCIERPLTARVTIALSSIFDDIHTYKPAYKAWNHRFYMHGQTVRHHSAYRRLKHNLERLWSRIQTVNTPNCTWVEEDLITPWEEVLQTSNIDWIVTLGNPVWGTQLKALHGAFGIECK</sequence>
<dbReference type="InterPro" id="IPR029063">
    <property type="entry name" value="SAM-dependent_MTases_sf"/>
</dbReference>
<reference evidence="1" key="1">
    <citation type="submission" date="2021-01" db="EMBL/GenBank/DDBJ databases">
        <authorList>
            <person name="Kaushik A."/>
        </authorList>
    </citation>
    <scope>NUCLEOTIDE SEQUENCE</scope>
    <source>
        <strain evidence="1">AG2-2IIIB</strain>
    </source>
</reference>
<name>A0A8H3C3E2_9AGAM</name>
<dbReference type="Proteomes" id="UP000663843">
    <property type="component" value="Unassembled WGS sequence"/>
</dbReference>